<dbReference type="RefSeq" id="WP_031502673.1">
    <property type="nucleotide sequence ID" value="NC_022795.1"/>
</dbReference>
<dbReference type="InterPro" id="IPR037284">
    <property type="entry name" value="SUF_FeS_clus_asmbl_SufBD_sf"/>
</dbReference>
<organism evidence="3 4">
    <name type="scientific">Pseudothermotoga hypogea DSM 11164 = NBRC 106472</name>
    <dbReference type="NCBI Taxonomy" id="1123384"/>
    <lineage>
        <taxon>Bacteria</taxon>
        <taxon>Thermotogati</taxon>
        <taxon>Thermotogota</taxon>
        <taxon>Thermotogae</taxon>
        <taxon>Thermotogales</taxon>
        <taxon>Thermotogaceae</taxon>
        <taxon>Pseudothermotoga</taxon>
    </lineage>
</organism>
<dbReference type="STRING" id="1123384.AJ81_10245"/>
<dbReference type="KEGG" id="phy:AJ81_10245"/>
<dbReference type="InterPro" id="IPR000825">
    <property type="entry name" value="SUF_FeS_clus_asmbl_SufBD_core"/>
</dbReference>
<dbReference type="AlphaFoldDB" id="A0A0X1KTE2"/>
<dbReference type="PANTHER" id="PTHR30508">
    <property type="entry name" value="FES CLUSTER ASSEMBLY PROTEIN SUF"/>
    <property type="match status" value="1"/>
</dbReference>
<reference evidence="3 4" key="1">
    <citation type="submission" date="2014-01" db="EMBL/GenBank/DDBJ databases">
        <title>Genome sequencing of Thermotog hypogea.</title>
        <authorList>
            <person name="Zhang X."/>
            <person name="Alvare G."/>
            <person name="Fristensky B."/>
            <person name="Chen L."/>
            <person name="Suen T."/>
            <person name="Chen Q."/>
            <person name="Ma K."/>
        </authorList>
    </citation>
    <scope>NUCLEOTIDE SEQUENCE [LARGE SCALE GENOMIC DNA]</scope>
    <source>
        <strain evidence="3 4">DSM 11164</strain>
    </source>
</reference>
<gene>
    <name evidence="3" type="ORF">AJ81_10245</name>
</gene>
<protein>
    <recommendedName>
        <fullName evidence="2">SUF system FeS cluster assembly SufBD core domain-containing protein</fullName>
    </recommendedName>
</protein>
<proteinExistence type="inferred from homology"/>
<comment type="similarity">
    <text evidence="1">Belongs to the iron-sulfur cluster assembly SufBD family.</text>
</comment>
<dbReference type="Proteomes" id="UP000077469">
    <property type="component" value="Chromosome"/>
</dbReference>
<accession>A0A0X1KTE2</accession>
<dbReference type="InterPro" id="IPR055346">
    <property type="entry name" value="Fe-S_cluster_assembly_SufBD"/>
</dbReference>
<evidence type="ECO:0000256" key="1">
    <source>
        <dbReference type="ARBA" id="ARBA00043967"/>
    </source>
</evidence>
<feature type="domain" description="SUF system FeS cluster assembly SufBD core" evidence="2">
    <location>
        <begin position="98"/>
        <end position="316"/>
    </location>
</feature>
<dbReference type="EMBL" id="CP007141">
    <property type="protein sequence ID" value="AJC74491.1"/>
    <property type="molecule type" value="Genomic_DNA"/>
</dbReference>
<sequence>MQVDVDRRTEFEALVKAYEKAGGDVSKFLDRRIASIIISGDKVVGLNNVPGVELVPQTIEHGVHAKMIIKKGTKLSFPIHVCTGYLQRDGYQKVIFDIVVEEDAEAHFVAHCVFPWTEQFTHDALMNVVVKKNAKMSYSDEHYHSEAGTVNLITVSRVVVEENGLYVNRFALTKTRVGKMRLDFSVELKDRAVADMLARVRASGNDEVDIHEKVDLVGVESRGVLSTIVVALDRARARVVNEAYGRGEYSKGHVKCEEITKGSDVQVSTVPILKVFNDRAELTHEASIGRVNAKQLETLMSKGLSEDEATELIIKGLLS</sequence>
<name>A0A0X1KTE2_9THEM</name>
<evidence type="ECO:0000313" key="4">
    <source>
        <dbReference type="Proteomes" id="UP000077469"/>
    </source>
</evidence>
<evidence type="ECO:0000259" key="2">
    <source>
        <dbReference type="Pfam" id="PF01458"/>
    </source>
</evidence>
<dbReference type="PANTHER" id="PTHR30508:SF1">
    <property type="entry name" value="UPF0051 PROTEIN ABCI8, CHLOROPLASTIC-RELATED"/>
    <property type="match status" value="1"/>
</dbReference>
<dbReference type="PATRIC" id="fig|1123384.7.peg.2056"/>
<dbReference type="OrthoDB" id="9782689at2"/>
<dbReference type="SUPFAM" id="SSF101960">
    <property type="entry name" value="Stabilizer of iron transporter SufD"/>
    <property type="match status" value="1"/>
</dbReference>
<dbReference type="Pfam" id="PF01458">
    <property type="entry name" value="SUFBD_core"/>
    <property type="match status" value="1"/>
</dbReference>
<dbReference type="GO" id="GO:0016226">
    <property type="term" value="P:iron-sulfur cluster assembly"/>
    <property type="evidence" value="ECO:0007669"/>
    <property type="project" value="InterPro"/>
</dbReference>
<evidence type="ECO:0000313" key="3">
    <source>
        <dbReference type="EMBL" id="AJC74491.1"/>
    </source>
</evidence>
<dbReference type="PaxDb" id="1123384-AJ81_10245"/>
<keyword evidence="4" id="KW-1185">Reference proteome</keyword>